<evidence type="ECO:0000313" key="18">
    <source>
        <dbReference type="Proteomes" id="UP001596114"/>
    </source>
</evidence>
<protein>
    <submittedName>
        <fullName evidence="17">TonB-dependent receptor</fullName>
    </submittedName>
</protein>
<keyword evidence="4" id="KW-0410">Iron transport</keyword>
<evidence type="ECO:0000256" key="10">
    <source>
        <dbReference type="ARBA" id="ARBA00023136"/>
    </source>
</evidence>
<dbReference type="RefSeq" id="WP_377321428.1">
    <property type="nucleotide sequence ID" value="NZ_JBHSNF010000003.1"/>
</dbReference>
<keyword evidence="7" id="KW-0408">Iron</keyword>
<keyword evidence="10 12" id="KW-0472">Membrane</keyword>
<keyword evidence="2" id="KW-0813">Transport</keyword>
<evidence type="ECO:0000256" key="3">
    <source>
        <dbReference type="ARBA" id="ARBA00022452"/>
    </source>
</evidence>
<dbReference type="Proteomes" id="UP001596114">
    <property type="component" value="Unassembled WGS sequence"/>
</dbReference>
<feature type="domain" description="TonB-dependent receptor plug" evidence="16">
    <location>
        <begin position="77"/>
        <end position="187"/>
    </location>
</feature>
<feature type="chain" id="PRO_5046950340" evidence="14">
    <location>
        <begin position="26"/>
        <end position="862"/>
    </location>
</feature>
<dbReference type="InterPro" id="IPR037066">
    <property type="entry name" value="Plug_dom_sf"/>
</dbReference>
<name>A0ABW0QQ40_9GAMM</name>
<dbReference type="PANTHER" id="PTHR32552">
    <property type="entry name" value="FERRICHROME IRON RECEPTOR-RELATED"/>
    <property type="match status" value="1"/>
</dbReference>
<dbReference type="InterPro" id="IPR039426">
    <property type="entry name" value="TonB-dep_rcpt-like"/>
</dbReference>
<feature type="domain" description="TonB-dependent receptor-like beta-barrel" evidence="15">
    <location>
        <begin position="399"/>
        <end position="820"/>
    </location>
</feature>
<feature type="region of interest" description="Disordered" evidence="13">
    <location>
        <begin position="31"/>
        <end position="54"/>
    </location>
</feature>
<evidence type="ECO:0000256" key="5">
    <source>
        <dbReference type="ARBA" id="ARBA00022692"/>
    </source>
</evidence>
<feature type="signal peptide" evidence="14">
    <location>
        <begin position="1"/>
        <end position="25"/>
    </location>
</feature>
<comment type="caution">
    <text evidence="17">The sequence shown here is derived from an EMBL/GenBank/DDBJ whole genome shotgun (WGS) entry which is preliminary data.</text>
</comment>
<proteinExistence type="inferred from homology"/>
<evidence type="ECO:0000256" key="4">
    <source>
        <dbReference type="ARBA" id="ARBA00022496"/>
    </source>
</evidence>
<dbReference type="Pfam" id="PF07715">
    <property type="entry name" value="Plug"/>
    <property type="match status" value="1"/>
</dbReference>
<keyword evidence="8" id="KW-0406">Ion transport</keyword>
<dbReference type="Gene3D" id="2.40.170.20">
    <property type="entry name" value="TonB-dependent receptor, beta-barrel domain"/>
    <property type="match status" value="1"/>
</dbReference>
<evidence type="ECO:0000256" key="1">
    <source>
        <dbReference type="ARBA" id="ARBA00004571"/>
    </source>
</evidence>
<dbReference type="InterPro" id="IPR012910">
    <property type="entry name" value="Plug_dom"/>
</dbReference>
<reference evidence="18" key="1">
    <citation type="journal article" date="2019" name="Int. J. Syst. Evol. Microbiol.">
        <title>The Global Catalogue of Microorganisms (GCM) 10K type strain sequencing project: providing services to taxonomists for standard genome sequencing and annotation.</title>
        <authorList>
            <consortium name="The Broad Institute Genomics Platform"/>
            <consortium name="The Broad Institute Genome Sequencing Center for Infectious Disease"/>
            <person name="Wu L."/>
            <person name="Ma J."/>
        </authorList>
    </citation>
    <scope>NUCLEOTIDE SEQUENCE [LARGE SCALE GENOMIC DNA]</scope>
    <source>
        <strain evidence="18">CGMCC 1.16619</strain>
    </source>
</reference>
<dbReference type="Pfam" id="PF00593">
    <property type="entry name" value="TonB_dep_Rec_b-barrel"/>
    <property type="match status" value="1"/>
</dbReference>
<feature type="compositionally biased region" description="Polar residues" evidence="13">
    <location>
        <begin position="31"/>
        <end position="40"/>
    </location>
</feature>
<dbReference type="Gene3D" id="2.170.130.10">
    <property type="entry name" value="TonB-dependent receptor, plug domain"/>
    <property type="match status" value="1"/>
</dbReference>
<evidence type="ECO:0000256" key="12">
    <source>
        <dbReference type="RuleBase" id="RU003357"/>
    </source>
</evidence>
<evidence type="ECO:0000259" key="15">
    <source>
        <dbReference type="Pfam" id="PF00593"/>
    </source>
</evidence>
<dbReference type="EMBL" id="JBHSNF010000003">
    <property type="protein sequence ID" value="MFC5527101.1"/>
    <property type="molecule type" value="Genomic_DNA"/>
</dbReference>
<gene>
    <name evidence="17" type="ORF">ACFPPA_15275</name>
</gene>
<keyword evidence="3" id="KW-1134">Transmembrane beta strand</keyword>
<evidence type="ECO:0000256" key="8">
    <source>
        <dbReference type="ARBA" id="ARBA00023065"/>
    </source>
</evidence>
<dbReference type="InterPro" id="IPR036942">
    <property type="entry name" value="Beta-barrel_TonB_sf"/>
</dbReference>
<evidence type="ECO:0000256" key="14">
    <source>
        <dbReference type="SAM" id="SignalP"/>
    </source>
</evidence>
<evidence type="ECO:0000256" key="7">
    <source>
        <dbReference type="ARBA" id="ARBA00023004"/>
    </source>
</evidence>
<evidence type="ECO:0000256" key="2">
    <source>
        <dbReference type="ARBA" id="ARBA00022448"/>
    </source>
</evidence>
<evidence type="ECO:0000256" key="13">
    <source>
        <dbReference type="SAM" id="MobiDB-lite"/>
    </source>
</evidence>
<evidence type="ECO:0000256" key="9">
    <source>
        <dbReference type="ARBA" id="ARBA00023077"/>
    </source>
</evidence>
<accession>A0ABW0QQ40</accession>
<keyword evidence="9 12" id="KW-0798">TonB box</keyword>
<organism evidence="17 18">
    <name type="scientific">Rhodanobacter ginsengisoli</name>
    <dbReference type="NCBI Taxonomy" id="418646"/>
    <lineage>
        <taxon>Bacteria</taxon>
        <taxon>Pseudomonadati</taxon>
        <taxon>Pseudomonadota</taxon>
        <taxon>Gammaproteobacteria</taxon>
        <taxon>Lysobacterales</taxon>
        <taxon>Rhodanobacteraceae</taxon>
        <taxon>Rhodanobacter</taxon>
    </lineage>
</organism>
<evidence type="ECO:0000256" key="11">
    <source>
        <dbReference type="ARBA" id="ARBA00023237"/>
    </source>
</evidence>
<keyword evidence="11" id="KW-0998">Cell outer membrane</keyword>
<dbReference type="InterPro" id="IPR000531">
    <property type="entry name" value="Beta-barrel_TonB"/>
</dbReference>
<evidence type="ECO:0000256" key="6">
    <source>
        <dbReference type="ARBA" id="ARBA00022729"/>
    </source>
</evidence>
<dbReference type="PANTHER" id="PTHR32552:SF89">
    <property type="entry name" value="CATECHOLATE SIDEROPHORE RECEPTOR FIU"/>
    <property type="match status" value="1"/>
</dbReference>
<keyword evidence="5" id="KW-0812">Transmembrane</keyword>
<sequence>MKHPELIRLALATAIAAALPNIVWAAADQNAPDQSTSGATPASKAAARSQQQAASQSDAKSLQAVVVTGNALGVRKIDASYNIVSANLAQIKEAVPVSTADLLKISPGIWPESSGGQTGANIEIAGFPGGGDAPFFTNMVNGTPLYGMPSLSFMDSSSLFRLDDTIERVEIVQGGPGAVFGPGQMGATANFILRQGTETPSGDIGVTYGSEGMYRVDGFYGFPIAENWYGSVGGFWRKSDGVRDPQFPADKGGQLTATLTHDMDNGTVMFWARALNDKNQFITPIPLIQGNGSSFSAYPGFDPLTDTYYSKAIQHVNVPDAYGRLVGANLANGRGGKLNYFGGSYDGEFGGWTISDHFVFGGGDLNTNALFSGSNPKPLSYYLYGCNMAQPAGFCDSANQPVDGDTLNYPTSQNVSANYVGGGTVAPGQSVIHQGWWYIQKHLRTINNDFRISKEIFEGNTLTVGLYLARSTDNDNWSLGNQMLMTNTPNAKPITLSYDQNGQTIYVTNPQGFVSFNGNYDIAENGKAINKALYLSDSWKIGRWLFDASGRVENLHATQNTCNRTNVDLDGNPNTLYDNTTPVCNGTFDHEDYNKTHPSFTVGANYELADNMSVYIRANTGAHFDDFDNGIRGAGGDFAPMAKIRNLEGGFKYQSSSIYLDLSAYHRTFTGLQYQETDIAGNPIGKISTYGSSTKGVNLNATWSPIENLKLALIGNYMDGHYTGYNGCAPYFDINGNSTCIGLNGQPLQRQPKFRFMFTPSYKVVTGWGDITGWVTYSHIGQRYEDQSGLQPLGAYHTFDAGIVANYQQNWQFSLLGSNLTNEIGLTEGNARVFGVNTGVGGVILARPLQGREVNFQAKYRF</sequence>
<keyword evidence="17" id="KW-0675">Receptor</keyword>
<keyword evidence="18" id="KW-1185">Reference proteome</keyword>
<comment type="similarity">
    <text evidence="12">Belongs to the TonB-dependent receptor family.</text>
</comment>
<keyword evidence="6 14" id="KW-0732">Signal</keyword>
<evidence type="ECO:0000259" key="16">
    <source>
        <dbReference type="Pfam" id="PF07715"/>
    </source>
</evidence>
<evidence type="ECO:0000313" key="17">
    <source>
        <dbReference type="EMBL" id="MFC5527101.1"/>
    </source>
</evidence>
<dbReference type="SUPFAM" id="SSF56935">
    <property type="entry name" value="Porins"/>
    <property type="match status" value="1"/>
</dbReference>
<feature type="compositionally biased region" description="Low complexity" evidence="13">
    <location>
        <begin position="42"/>
        <end position="54"/>
    </location>
</feature>
<comment type="subcellular location">
    <subcellularLocation>
        <location evidence="1">Cell outer membrane</location>
        <topology evidence="1">Multi-pass membrane protein</topology>
    </subcellularLocation>
</comment>